<evidence type="ECO:0000313" key="6">
    <source>
        <dbReference type="EMBL" id="HDY59135.1"/>
    </source>
</evidence>
<sequence length="306" mass="34135">MAFIKILFNYLIFPGFLFAAIIGMFLTWVDRKVSARVQMRVGPPWYQPYADFFKLLLKETIIPEGASKVLFYLGPILGLISMSILAVMIFKMNFSPDSSFVGDIIVMIYLLALPPIGVIIGGSASKNPLASVGASREMTQYFAYELPFLVVVAGIVLKAGGTIKFGEIIQWQRVNGPFLYSISGVIFAIIFLLVIQAKLGFVPFDIPEAEQEIMAGPYIEYSGVALAIYKITRAMMLFLLPLFMISLLWGGIGDWWAILKFLLIIVLIILIKNTNPRLRIDQALKFFWIFLGILSIIGLVLTVNGL</sequence>
<feature type="transmembrane region" description="Helical" evidence="5">
    <location>
        <begin position="177"/>
        <end position="195"/>
    </location>
</feature>
<evidence type="ECO:0000256" key="1">
    <source>
        <dbReference type="ARBA" id="ARBA00004141"/>
    </source>
</evidence>
<feature type="transmembrane region" description="Helical" evidence="5">
    <location>
        <begin position="6"/>
        <end position="29"/>
    </location>
</feature>
<feature type="transmembrane region" description="Helical" evidence="5">
    <location>
        <begin position="100"/>
        <end position="120"/>
    </location>
</feature>
<dbReference type="GO" id="GO:0005886">
    <property type="term" value="C:plasma membrane"/>
    <property type="evidence" value="ECO:0007669"/>
    <property type="project" value="TreeGrafter"/>
</dbReference>
<keyword evidence="2 5" id="KW-0812">Transmembrane</keyword>
<protein>
    <submittedName>
        <fullName evidence="6">NADH-quinone oxidoreductase subunit H</fullName>
    </submittedName>
</protein>
<feature type="transmembrane region" description="Helical" evidence="5">
    <location>
        <begin position="69"/>
        <end position="94"/>
    </location>
</feature>
<dbReference type="InterPro" id="IPR052561">
    <property type="entry name" value="ComplexI_Subunit1"/>
</dbReference>
<dbReference type="EMBL" id="DSKY01000015">
    <property type="protein sequence ID" value="HDY59135.1"/>
    <property type="molecule type" value="Genomic_DNA"/>
</dbReference>
<organism evidence="6">
    <name type="scientific">candidate division WOR-3 bacterium</name>
    <dbReference type="NCBI Taxonomy" id="2052148"/>
    <lineage>
        <taxon>Bacteria</taxon>
        <taxon>Bacteria division WOR-3</taxon>
    </lineage>
</organism>
<dbReference type="Pfam" id="PF00146">
    <property type="entry name" value="NADHdh"/>
    <property type="match status" value="1"/>
</dbReference>
<reference evidence="6" key="1">
    <citation type="journal article" date="2020" name="mSystems">
        <title>Genome- and Community-Level Interaction Insights into Carbon Utilization and Element Cycling Functions of Hydrothermarchaeota in Hydrothermal Sediment.</title>
        <authorList>
            <person name="Zhou Z."/>
            <person name="Liu Y."/>
            <person name="Xu W."/>
            <person name="Pan J."/>
            <person name="Luo Z.H."/>
            <person name="Li M."/>
        </authorList>
    </citation>
    <scope>NUCLEOTIDE SEQUENCE [LARGE SCALE GENOMIC DNA]</scope>
    <source>
        <strain evidence="6">SpSt-258</strain>
    </source>
</reference>
<evidence type="ECO:0000256" key="3">
    <source>
        <dbReference type="ARBA" id="ARBA00022989"/>
    </source>
</evidence>
<feature type="transmembrane region" description="Helical" evidence="5">
    <location>
        <begin position="283"/>
        <end position="303"/>
    </location>
</feature>
<dbReference type="PANTHER" id="PTHR43359:SF1">
    <property type="entry name" value="FORMATE HYDROGENLYASE SUBUNIT 4-RELATED"/>
    <property type="match status" value="1"/>
</dbReference>
<evidence type="ECO:0000256" key="2">
    <source>
        <dbReference type="ARBA" id="ARBA00022692"/>
    </source>
</evidence>
<dbReference type="AlphaFoldDB" id="A0A7V0Z5T4"/>
<comment type="caution">
    <text evidence="6">The sequence shown here is derived from an EMBL/GenBank/DDBJ whole genome shotgun (WGS) entry which is preliminary data.</text>
</comment>
<evidence type="ECO:0000256" key="4">
    <source>
        <dbReference type="ARBA" id="ARBA00023136"/>
    </source>
</evidence>
<dbReference type="InterPro" id="IPR001694">
    <property type="entry name" value="NADH_UbQ_OxRdtase_su1/FPO"/>
</dbReference>
<dbReference type="PROSITE" id="PS00668">
    <property type="entry name" value="COMPLEX1_ND1_2"/>
    <property type="match status" value="1"/>
</dbReference>
<name>A0A7V0Z5T4_UNCW3</name>
<feature type="transmembrane region" description="Helical" evidence="5">
    <location>
        <begin position="141"/>
        <end position="157"/>
    </location>
</feature>
<proteinExistence type="predicted"/>
<comment type="subcellular location">
    <subcellularLocation>
        <location evidence="1">Membrane</location>
        <topology evidence="1">Multi-pass membrane protein</topology>
    </subcellularLocation>
</comment>
<accession>A0A7V0Z5T4</accession>
<feature type="transmembrane region" description="Helical" evidence="5">
    <location>
        <begin position="231"/>
        <end position="249"/>
    </location>
</feature>
<dbReference type="PANTHER" id="PTHR43359">
    <property type="entry name" value="FORMATE HYDROGENLYASE SUBUNIT 4"/>
    <property type="match status" value="1"/>
</dbReference>
<gene>
    <name evidence="6" type="ORF">ENP86_06240</name>
</gene>
<evidence type="ECO:0000256" key="5">
    <source>
        <dbReference type="SAM" id="Phobius"/>
    </source>
</evidence>
<dbReference type="InterPro" id="IPR018086">
    <property type="entry name" value="NADH_UbQ_OxRdtase_su1_CS"/>
</dbReference>
<keyword evidence="3 5" id="KW-1133">Transmembrane helix</keyword>
<keyword evidence="4 5" id="KW-0472">Membrane</keyword>
<feature type="transmembrane region" description="Helical" evidence="5">
    <location>
        <begin position="255"/>
        <end position="271"/>
    </location>
</feature>